<keyword evidence="2" id="KW-1185">Reference proteome</keyword>
<gene>
    <name evidence="1" type="ORF">MML48_1g03981</name>
</gene>
<protein>
    <submittedName>
        <fullName evidence="1">Nuclear receptor coactivator 5-related</fullName>
    </submittedName>
</protein>
<dbReference type="Proteomes" id="UP001056778">
    <property type="component" value="Chromosome 1"/>
</dbReference>
<evidence type="ECO:0000313" key="1">
    <source>
        <dbReference type="EMBL" id="KAI4470475.1"/>
    </source>
</evidence>
<dbReference type="EMBL" id="CM043015">
    <property type="protein sequence ID" value="KAI4470475.1"/>
    <property type="molecule type" value="Genomic_DNA"/>
</dbReference>
<keyword evidence="1" id="KW-0675">Receptor</keyword>
<evidence type="ECO:0000313" key="2">
    <source>
        <dbReference type="Proteomes" id="UP001056778"/>
    </source>
</evidence>
<name>A0ACB9TUI7_HOLOL</name>
<reference evidence="1" key="1">
    <citation type="submission" date="2022-04" db="EMBL/GenBank/DDBJ databases">
        <title>Chromosome-scale genome assembly of Holotrichia oblita Faldermann.</title>
        <authorList>
            <person name="Rongchong L."/>
        </authorList>
    </citation>
    <scope>NUCLEOTIDE SEQUENCE</scope>
    <source>
        <strain evidence="1">81SQS9</strain>
    </source>
</reference>
<sequence length="143" mass="16508">MKELLINLGLLFSKFISIVLCIYIYRDVPPYYEEPYPPYPSFVPPPMNDRPERNDCEIIVVSKALTEYAEYIEQKLKSKGLIVDLLFPNEDVPIGRVLANISSRGCLYAILVMPQNEEHRSLTLNILHGIPQGMLCWITFVKY</sequence>
<comment type="caution">
    <text evidence="1">The sequence shown here is derived from an EMBL/GenBank/DDBJ whole genome shotgun (WGS) entry which is preliminary data.</text>
</comment>
<proteinExistence type="predicted"/>
<accession>A0ACB9TUI7</accession>
<organism evidence="1 2">
    <name type="scientific">Holotrichia oblita</name>
    <name type="common">Chafer beetle</name>
    <dbReference type="NCBI Taxonomy" id="644536"/>
    <lineage>
        <taxon>Eukaryota</taxon>
        <taxon>Metazoa</taxon>
        <taxon>Ecdysozoa</taxon>
        <taxon>Arthropoda</taxon>
        <taxon>Hexapoda</taxon>
        <taxon>Insecta</taxon>
        <taxon>Pterygota</taxon>
        <taxon>Neoptera</taxon>
        <taxon>Endopterygota</taxon>
        <taxon>Coleoptera</taxon>
        <taxon>Polyphaga</taxon>
        <taxon>Scarabaeiformia</taxon>
        <taxon>Scarabaeidae</taxon>
        <taxon>Melolonthinae</taxon>
        <taxon>Holotrichia</taxon>
    </lineage>
</organism>